<organism evidence="1 2">
    <name type="scientific">Naganishia friedmannii</name>
    <dbReference type="NCBI Taxonomy" id="89922"/>
    <lineage>
        <taxon>Eukaryota</taxon>
        <taxon>Fungi</taxon>
        <taxon>Dikarya</taxon>
        <taxon>Basidiomycota</taxon>
        <taxon>Agaricomycotina</taxon>
        <taxon>Tremellomycetes</taxon>
        <taxon>Filobasidiales</taxon>
        <taxon>Filobasidiaceae</taxon>
        <taxon>Naganishia</taxon>
    </lineage>
</organism>
<dbReference type="Proteomes" id="UP001227268">
    <property type="component" value="Unassembled WGS sequence"/>
</dbReference>
<proteinExistence type="predicted"/>
<sequence>MLEAVRASMKGALNGISYAAKAAANSLESTTEEVALRVPTTVPSTGTIQITTHQRPTSTDLLSNHVNSFSPLVPKTAVHLAAYVILQNHVQRGDPLASLDVFNAAKALMPPGLRMSPSQTSSRRSKPHSEVVIISDDSDQELEKKPAVTPRKTIARRRAVGGSNQASGLPTNAGISLQLLPKARAMDLSAVKQHLEAVHKADLDKGALPFCKDYLCRRKPRTTTTTGFIRHNLLTSAHKDASPGHTFIFVIQAPGVQISSESSSSSEAPLMGITGPSSAPSSQQSLPSTPSLSSKRKGKHPSGASSASKKPKKGTDKKDKGKNKGDQ</sequence>
<reference evidence="1" key="1">
    <citation type="submission" date="2023-04" db="EMBL/GenBank/DDBJ databases">
        <title>Draft Genome sequencing of Naganishia species isolated from polar environments using Oxford Nanopore Technology.</title>
        <authorList>
            <person name="Leo P."/>
            <person name="Venkateswaran K."/>
        </authorList>
    </citation>
    <scope>NUCLEOTIDE SEQUENCE</scope>
    <source>
        <strain evidence="1">MNA-CCFEE 5423</strain>
    </source>
</reference>
<evidence type="ECO:0000313" key="2">
    <source>
        <dbReference type="Proteomes" id="UP001227268"/>
    </source>
</evidence>
<name>A0ACC2VLD1_9TREE</name>
<dbReference type="EMBL" id="JASBWT010000012">
    <property type="protein sequence ID" value="KAJ9099973.1"/>
    <property type="molecule type" value="Genomic_DNA"/>
</dbReference>
<keyword evidence="2" id="KW-1185">Reference proteome</keyword>
<gene>
    <name evidence="1" type="ORF">QFC21_003981</name>
</gene>
<comment type="caution">
    <text evidence="1">The sequence shown here is derived from an EMBL/GenBank/DDBJ whole genome shotgun (WGS) entry which is preliminary data.</text>
</comment>
<accession>A0ACC2VLD1</accession>
<evidence type="ECO:0000313" key="1">
    <source>
        <dbReference type="EMBL" id="KAJ9099973.1"/>
    </source>
</evidence>
<protein>
    <submittedName>
        <fullName evidence="1">Uncharacterized protein</fullName>
    </submittedName>
</protein>